<accession>A0A314KVG5</accession>
<dbReference type="SMR" id="A0A314KVG5"/>
<dbReference type="PANTHER" id="PTHR33116">
    <property type="entry name" value="REVERSE TRANSCRIPTASE ZINC-BINDING DOMAIN-CONTAINING PROTEIN-RELATED-RELATED"/>
    <property type="match status" value="1"/>
</dbReference>
<reference evidence="1" key="1">
    <citation type="submission" date="2016-11" db="EMBL/GenBank/DDBJ databases">
        <title>The genome of Nicotiana attenuata.</title>
        <authorList>
            <person name="Xu S."/>
            <person name="Brockmoeller T."/>
            <person name="Gaquerel E."/>
            <person name="Navarro A."/>
            <person name="Kuhl H."/>
            <person name="Gase K."/>
            <person name="Ling Z."/>
            <person name="Zhou W."/>
            <person name="Kreitzer C."/>
            <person name="Stanke M."/>
            <person name="Tang H."/>
            <person name="Lyons E."/>
            <person name="Pandey P."/>
            <person name="Pandey S.P."/>
            <person name="Timmermann B."/>
            <person name="Baldwin I.T."/>
        </authorList>
    </citation>
    <scope>NUCLEOTIDE SEQUENCE [LARGE SCALE GENOMIC DNA]</scope>
    <source>
        <strain evidence="1">UT</strain>
    </source>
</reference>
<feature type="non-terminal residue" evidence="1">
    <location>
        <position position="1"/>
    </location>
</feature>
<name>A0A314KVG5_NICAT</name>
<gene>
    <name evidence="1" type="ORF">A4A49_63435</name>
</gene>
<dbReference type="STRING" id="49451.A0A314KVG5"/>
<evidence type="ECO:0000313" key="1">
    <source>
        <dbReference type="EMBL" id="OIT33353.1"/>
    </source>
</evidence>
<dbReference type="PANTHER" id="PTHR33116:SF66">
    <property type="entry name" value="REVERSE TRANSCRIPTASE ZINC-BINDING DOMAIN-CONTAINING PROTEIN"/>
    <property type="match status" value="1"/>
</dbReference>
<comment type="caution">
    <text evidence="1">The sequence shown here is derived from an EMBL/GenBank/DDBJ whole genome shotgun (WGS) entry which is preliminary data.</text>
</comment>
<dbReference type="AlphaFoldDB" id="A0A314KVG5"/>
<dbReference type="Proteomes" id="UP000187609">
    <property type="component" value="Unassembled WGS sequence"/>
</dbReference>
<organism evidence="1 2">
    <name type="scientific">Nicotiana attenuata</name>
    <name type="common">Coyote tobacco</name>
    <dbReference type="NCBI Taxonomy" id="49451"/>
    <lineage>
        <taxon>Eukaryota</taxon>
        <taxon>Viridiplantae</taxon>
        <taxon>Streptophyta</taxon>
        <taxon>Embryophyta</taxon>
        <taxon>Tracheophyta</taxon>
        <taxon>Spermatophyta</taxon>
        <taxon>Magnoliopsida</taxon>
        <taxon>eudicotyledons</taxon>
        <taxon>Gunneridae</taxon>
        <taxon>Pentapetalae</taxon>
        <taxon>asterids</taxon>
        <taxon>lamiids</taxon>
        <taxon>Solanales</taxon>
        <taxon>Solanaceae</taxon>
        <taxon>Nicotianoideae</taxon>
        <taxon>Nicotianeae</taxon>
        <taxon>Nicotiana</taxon>
    </lineage>
</organism>
<feature type="non-terminal residue" evidence="1">
    <location>
        <position position="84"/>
    </location>
</feature>
<sequence>FWTFSSASGLHANLSKSAVYFGGIDPMQKASVMQVLGYTRGQLPFKYIGVPLDTKKLSILQWQPLITKMVAKITSWTAKKLSYA</sequence>
<proteinExistence type="predicted"/>
<evidence type="ECO:0000313" key="2">
    <source>
        <dbReference type="Proteomes" id="UP000187609"/>
    </source>
</evidence>
<dbReference type="Gramene" id="OIT33353">
    <property type="protein sequence ID" value="OIT33353"/>
    <property type="gene ID" value="A4A49_63435"/>
</dbReference>
<dbReference type="EMBL" id="MJEQ01000896">
    <property type="protein sequence ID" value="OIT33353.1"/>
    <property type="molecule type" value="Genomic_DNA"/>
</dbReference>
<keyword evidence="2" id="KW-1185">Reference proteome</keyword>
<protein>
    <submittedName>
        <fullName evidence="1">Uncharacterized protein</fullName>
    </submittedName>
</protein>